<evidence type="ECO:0000313" key="2">
    <source>
        <dbReference type="Proteomes" id="UP001189429"/>
    </source>
</evidence>
<keyword evidence="2" id="KW-1185">Reference proteome</keyword>
<organism evidence="1 2">
    <name type="scientific">Prorocentrum cordatum</name>
    <dbReference type="NCBI Taxonomy" id="2364126"/>
    <lineage>
        <taxon>Eukaryota</taxon>
        <taxon>Sar</taxon>
        <taxon>Alveolata</taxon>
        <taxon>Dinophyceae</taxon>
        <taxon>Prorocentrales</taxon>
        <taxon>Prorocentraceae</taxon>
        <taxon>Prorocentrum</taxon>
    </lineage>
</organism>
<sequence length="111" mass="12056">MLTARPAGRHAPIFGVITAKDCESLYDALHQLTPRLAEKRIVIDVASIRGEASVQDIRLIPATHMIADGMAKEDAKLRENLTGFVDNPMFSLVASISCDELTGGDGQHQQK</sequence>
<protein>
    <submittedName>
        <fullName evidence="1">Uncharacterized protein</fullName>
    </submittedName>
</protein>
<name>A0ABN9SF35_9DINO</name>
<proteinExistence type="predicted"/>
<reference evidence="1" key="1">
    <citation type="submission" date="2023-10" db="EMBL/GenBank/DDBJ databases">
        <authorList>
            <person name="Chen Y."/>
            <person name="Shah S."/>
            <person name="Dougan E. K."/>
            <person name="Thang M."/>
            <person name="Chan C."/>
        </authorList>
    </citation>
    <scope>NUCLEOTIDE SEQUENCE [LARGE SCALE GENOMIC DNA]</scope>
</reference>
<evidence type="ECO:0000313" key="1">
    <source>
        <dbReference type="EMBL" id="CAK0829872.1"/>
    </source>
</evidence>
<dbReference type="EMBL" id="CAUYUJ010010635">
    <property type="protein sequence ID" value="CAK0829872.1"/>
    <property type="molecule type" value="Genomic_DNA"/>
</dbReference>
<comment type="caution">
    <text evidence="1">The sequence shown here is derived from an EMBL/GenBank/DDBJ whole genome shotgun (WGS) entry which is preliminary data.</text>
</comment>
<gene>
    <name evidence="1" type="ORF">PCOR1329_LOCUS28673</name>
</gene>
<accession>A0ABN9SF35</accession>
<dbReference type="Proteomes" id="UP001189429">
    <property type="component" value="Unassembled WGS sequence"/>
</dbReference>